<evidence type="ECO:0000259" key="7">
    <source>
        <dbReference type="Pfam" id="PF01180"/>
    </source>
</evidence>
<dbReference type="InterPro" id="IPR013785">
    <property type="entry name" value="Aldolase_TIM"/>
</dbReference>
<keyword evidence="4" id="KW-0288">FMN</keyword>
<dbReference type="Proteomes" id="UP000076586">
    <property type="component" value="Unassembled WGS sequence"/>
</dbReference>
<dbReference type="InterPro" id="IPR005720">
    <property type="entry name" value="Dihydroorotate_DH_cat"/>
</dbReference>
<dbReference type="Gene3D" id="3.20.20.70">
    <property type="entry name" value="Aldolase class I"/>
    <property type="match status" value="1"/>
</dbReference>
<name>A0A161LH83_9BACT</name>
<evidence type="ECO:0000313" key="8">
    <source>
        <dbReference type="EMBL" id="GAT61446.1"/>
    </source>
</evidence>
<sequence length="344" mass="38910">MIDLSTTYMGLQLRNPIIAGSSGLMNNVEYLKELEEAGAGAVVLKSIFEEQIRHESESFLQSDHEKAREWKTTFNEAVQQHPYAYEEAEAYVNSFAKEHTLDRYLAFVAKAKQTLKIPVIASIHCVSQYDWSYFAKRIQEAGADALELNIYVLPSDIKRSGAENEQVYFDVAEQVKQQVTIPFSLKIGYYFSSVVHTITKLSESGASGLVLFNRPYHPDIDIRELEISTGQVCTTFDDYLHTLRWVAILSGMVKCDICASTGIHSYDVVIKQILAGASVIQIASALYKQGPDVIPGMLKGIKTWMEIHNFETIDQFKGMFSQKNIENPAAFERVQFMKLYSRIE</sequence>
<keyword evidence="5" id="KW-0665">Pyrimidine biosynthesis</keyword>
<keyword evidence="3" id="KW-0285">Flavoprotein</keyword>
<evidence type="ECO:0000256" key="5">
    <source>
        <dbReference type="ARBA" id="ARBA00022975"/>
    </source>
</evidence>
<evidence type="ECO:0000256" key="6">
    <source>
        <dbReference type="ARBA" id="ARBA00023002"/>
    </source>
</evidence>
<evidence type="ECO:0000256" key="3">
    <source>
        <dbReference type="ARBA" id="ARBA00022630"/>
    </source>
</evidence>
<evidence type="ECO:0000256" key="4">
    <source>
        <dbReference type="ARBA" id="ARBA00022643"/>
    </source>
</evidence>
<proteinExistence type="predicted"/>
<evidence type="ECO:0000256" key="2">
    <source>
        <dbReference type="ARBA" id="ARBA00004725"/>
    </source>
</evidence>
<reference evidence="9" key="1">
    <citation type="submission" date="2016-04" db="EMBL/GenBank/DDBJ databases">
        <title>Draft genome sequence of Paludibacter jiangxiensis strain NM7.</title>
        <authorList>
            <person name="Qiu Y."/>
            <person name="Matsuura N."/>
            <person name="Ohashi A."/>
            <person name="Tourlousse M.D."/>
            <person name="Sekiguchi Y."/>
        </authorList>
    </citation>
    <scope>NUCLEOTIDE SEQUENCE [LARGE SCALE GENOMIC DNA]</scope>
    <source>
        <strain evidence="9">NM7</strain>
    </source>
</reference>
<dbReference type="STRING" id="681398.PJIAN_125"/>
<dbReference type="InterPro" id="IPR012135">
    <property type="entry name" value="Dihydroorotate_DH_1_2"/>
</dbReference>
<keyword evidence="6" id="KW-0560">Oxidoreductase</keyword>
<dbReference type="GO" id="GO:0006207">
    <property type="term" value="P:'de novo' pyrimidine nucleobase biosynthetic process"/>
    <property type="evidence" value="ECO:0007669"/>
    <property type="project" value="TreeGrafter"/>
</dbReference>
<dbReference type="Pfam" id="PF01180">
    <property type="entry name" value="DHO_dh"/>
    <property type="match status" value="1"/>
</dbReference>
<dbReference type="PANTHER" id="PTHR48109:SF3">
    <property type="entry name" value="SLL0744 PROTEIN"/>
    <property type="match status" value="1"/>
</dbReference>
<dbReference type="GO" id="GO:0004152">
    <property type="term" value="F:dihydroorotate dehydrogenase activity"/>
    <property type="evidence" value="ECO:0007669"/>
    <property type="project" value="InterPro"/>
</dbReference>
<comment type="pathway">
    <text evidence="2">Pyrimidine metabolism; UMP biosynthesis via de novo pathway.</text>
</comment>
<comment type="caution">
    <text evidence="8">The sequence shown here is derived from an EMBL/GenBank/DDBJ whole genome shotgun (WGS) entry which is preliminary data.</text>
</comment>
<evidence type="ECO:0000256" key="1">
    <source>
        <dbReference type="ARBA" id="ARBA00001917"/>
    </source>
</evidence>
<accession>A0A161LH83</accession>
<dbReference type="GO" id="GO:0005737">
    <property type="term" value="C:cytoplasm"/>
    <property type="evidence" value="ECO:0007669"/>
    <property type="project" value="InterPro"/>
</dbReference>
<dbReference type="PANTHER" id="PTHR48109">
    <property type="entry name" value="DIHYDROOROTATE DEHYDROGENASE (QUINONE), MITOCHONDRIAL-RELATED"/>
    <property type="match status" value="1"/>
</dbReference>
<keyword evidence="9" id="KW-1185">Reference proteome</keyword>
<dbReference type="UniPathway" id="UPA00070"/>
<dbReference type="GO" id="GO:0044205">
    <property type="term" value="P:'de novo' UMP biosynthetic process"/>
    <property type="evidence" value="ECO:0007669"/>
    <property type="project" value="UniProtKB-UniPathway"/>
</dbReference>
<protein>
    <submittedName>
        <fullName evidence="8">Dihydroorotate dehydrogenase</fullName>
    </submittedName>
</protein>
<dbReference type="EMBL" id="BDCR01000001">
    <property type="protein sequence ID" value="GAT61446.1"/>
    <property type="molecule type" value="Genomic_DNA"/>
</dbReference>
<gene>
    <name evidence="8" type="ORF">PJIAN_125</name>
</gene>
<dbReference type="RefSeq" id="WP_068701010.1">
    <property type="nucleotide sequence ID" value="NZ_BDCR01000001.1"/>
</dbReference>
<dbReference type="SUPFAM" id="SSF51395">
    <property type="entry name" value="FMN-linked oxidoreductases"/>
    <property type="match status" value="1"/>
</dbReference>
<evidence type="ECO:0000313" key="9">
    <source>
        <dbReference type="Proteomes" id="UP000076586"/>
    </source>
</evidence>
<comment type="cofactor">
    <cofactor evidence="1">
        <name>FMN</name>
        <dbReference type="ChEBI" id="CHEBI:58210"/>
    </cofactor>
</comment>
<dbReference type="InterPro" id="IPR050074">
    <property type="entry name" value="DHO_dehydrogenase"/>
</dbReference>
<feature type="domain" description="Dihydroorotate dehydrogenase catalytic" evidence="7">
    <location>
        <begin position="98"/>
        <end position="305"/>
    </location>
</feature>
<organism evidence="8 9">
    <name type="scientific">Paludibacter jiangxiensis</name>
    <dbReference type="NCBI Taxonomy" id="681398"/>
    <lineage>
        <taxon>Bacteria</taxon>
        <taxon>Pseudomonadati</taxon>
        <taxon>Bacteroidota</taxon>
        <taxon>Bacteroidia</taxon>
        <taxon>Bacteroidales</taxon>
        <taxon>Paludibacteraceae</taxon>
        <taxon>Paludibacter</taxon>
    </lineage>
</organism>
<dbReference type="OrthoDB" id="9794954at2"/>
<dbReference type="AlphaFoldDB" id="A0A161LH83"/>
<dbReference type="NCBIfam" id="NF005741">
    <property type="entry name" value="PRK07565.1"/>
    <property type="match status" value="1"/>
</dbReference>
<dbReference type="PIRSF" id="PIRSF000164">
    <property type="entry name" value="DHO_oxidase"/>
    <property type="match status" value="1"/>
</dbReference>
<reference evidence="9" key="2">
    <citation type="journal article" date="2017" name="Genome Announc.">
        <title>Draft genome sequence of Paludibacter jiangxiensis NM7(T), a propionate-producing fermentative bacterium.</title>
        <authorList>
            <person name="Qiu Y.-L."/>
            <person name="Tourlousse D.M."/>
            <person name="Matsuura N."/>
            <person name="Ohashi A."/>
            <person name="Sekiguchi Y."/>
        </authorList>
    </citation>
    <scope>NUCLEOTIDE SEQUENCE [LARGE SCALE GENOMIC DNA]</scope>
    <source>
        <strain evidence="9">NM7</strain>
    </source>
</reference>